<accession>A0ABU5L8H2</accession>
<keyword evidence="3 4" id="KW-0687">Ribonucleoprotein</keyword>
<comment type="function">
    <text evidence="4 5">This protein binds to 23S rRNA in the presence of protein L20.</text>
</comment>
<protein>
    <recommendedName>
        <fullName evidence="4">Large ribosomal subunit protein bL21</fullName>
    </recommendedName>
</protein>
<keyword evidence="4 5" id="KW-0694">RNA-binding</keyword>
<dbReference type="PANTHER" id="PTHR21349:SF0">
    <property type="entry name" value="LARGE RIBOSOMAL SUBUNIT PROTEIN BL21M"/>
    <property type="match status" value="1"/>
</dbReference>
<sequence>MAAVVEFGGKQYLVEVGDVIRTELIDLGSFDSGVIYSDALFSFLGDEKMGKAMVKLALLKTAKEEKIIVFKKNRRNNYRRKRGHRQNTMSLRVEEIVF</sequence>
<dbReference type="InterPro" id="IPR001787">
    <property type="entry name" value="Ribosomal_bL21"/>
</dbReference>
<evidence type="ECO:0000256" key="1">
    <source>
        <dbReference type="ARBA" id="ARBA00008563"/>
    </source>
</evidence>
<gene>
    <name evidence="4" type="primary">rplU</name>
    <name evidence="6" type="ORF">Cyrtocomes_00563</name>
</gene>
<evidence type="ECO:0000256" key="3">
    <source>
        <dbReference type="ARBA" id="ARBA00023274"/>
    </source>
</evidence>
<proteinExistence type="inferred from homology"/>
<evidence type="ECO:0000313" key="6">
    <source>
        <dbReference type="EMBL" id="MDZ5762190.1"/>
    </source>
</evidence>
<dbReference type="Proteomes" id="UP001293791">
    <property type="component" value="Unassembled WGS sequence"/>
</dbReference>
<comment type="subunit">
    <text evidence="4">Part of the 50S ribosomal subunit. Contacts protein L20.</text>
</comment>
<dbReference type="RefSeq" id="WP_322497668.1">
    <property type="nucleotide sequence ID" value="NZ_JARGYT010000026.1"/>
</dbReference>
<comment type="caution">
    <text evidence="6">The sequence shown here is derived from an EMBL/GenBank/DDBJ whole genome shotgun (WGS) entry which is preliminary data.</text>
</comment>
<name>A0ABU5L8H2_9RICK</name>
<comment type="similarity">
    <text evidence="1 4 5">Belongs to the bacterial ribosomal protein bL21 family.</text>
</comment>
<keyword evidence="7" id="KW-1185">Reference proteome</keyword>
<evidence type="ECO:0000256" key="5">
    <source>
        <dbReference type="RuleBase" id="RU000562"/>
    </source>
</evidence>
<dbReference type="HAMAP" id="MF_01363">
    <property type="entry name" value="Ribosomal_bL21"/>
    <property type="match status" value="1"/>
</dbReference>
<dbReference type="InterPro" id="IPR036164">
    <property type="entry name" value="bL21-like_sf"/>
</dbReference>
<dbReference type="GO" id="GO:0005840">
    <property type="term" value="C:ribosome"/>
    <property type="evidence" value="ECO:0007669"/>
    <property type="project" value="UniProtKB-KW"/>
</dbReference>
<evidence type="ECO:0000256" key="2">
    <source>
        <dbReference type="ARBA" id="ARBA00022980"/>
    </source>
</evidence>
<dbReference type="PANTHER" id="PTHR21349">
    <property type="entry name" value="50S RIBOSOMAL PROTEIN L21"/>
    <property type="match status" value="1"/>
</dbReference>
<dbReference type="EMBL" id="JARGYT010000026">
    <property type="protein sequence ID" value="MDZ5762190.1"/>
    <property type="molecule type" value="Genomic_DNA"/>
</dbReference>
<dbReference type="NCBIfam" id="TIGR00061">
    <property type="entry name" value="L21"/>
    <property type="match status" value="1"/>
</dbReference>
<reference evidence="6 7" key="1">
    <citation type="submission" date="2023-02" db="EMBL/GenBank/DDBJ databases">
        <title>Host association and intracellularity evolved multiple times independently in the Rickettsiales.</title>
        <authorList>
            <person name="Castelli M."/>
            <person name="Nardi T."/>
            <person name="Gammuto L."/>
            <person name="Bellinzona G."/>
            <person name="Sabaneyeva E."/>
            <person name="Potekhin A."/>
            <person name="Serra V."/>
            <person name="Petroni G."/>
            <person name="Sassera D."/>
        </authorList>
    </citation>
    <scope>NUCLEOTIDE SEQUENCE [LARGE SCALE GENOMIC DNA]</scope>
    <source>
        <strain evidence="6 7">BOD18</strain>
    </source>
</reference>
<dbReference type="InterPro" id="IPR028909">
    <property type="entry name" value="bL21-like"/>
</dbReference>
<evidence type="ECO:0000313" key="7">
    <source>
        <dbReference type="Proteomes" id="UP001293791"/>
    </source>
</evidence>
<evidence type="ECO:0000256" key="4">
    <source>
        <dbReference type="HAMAP-Rule" id="MF_01363"/>
    </source>
</evidence>
<keyword evidence="4 5" id="KW-0699">rRNA-binding</keyword>
<dbReference type="SUPFAM" id="SSF141091">
    <property type="entry name" value="L21p-like"/>
    <property type="match status" value="1"/>
</dbReference>
<keyword evidence="2 4" id="KW-0689">Ribosomal protein</keyword>
<organism evidence="6 7">
    <name type="scientific">Candidatus Cyrtobacter comes</name>
    <dbReference type="NCBI Taxonomy" id="675776"/>
    <lineage>
        <taxon>Bacteria</taxon>
        <taxon>Pseudomonadati</taxon>
        <taxon>Pseudomonadota</taxon>
        <taxon>Alphaproteobacteria</taxon>
        <taxon>Rickettsiales</taxon>
        <taxon>Candidatus Midichloriaceae</taxon>
        <taxon>Candidatus Cyrtobacter</taxon>
    </lineage>
</organism>
<dbReference type="Pfam" id="PF00829">
    <property type="entry name" value="Ribosomal_L21p"/>
    <property type="match status" value="1"/>
</dbReference>